<name>A0A0C1H6Y7_9BACT</name>
<accession>A0A0C1H6Y7</accession>
<proteinExistence type="predicted"/>
<reference evidence="1 2" key="1">
    <citation type="journal article" date="2014" name="Mol. Biol. Evol.">
        <title>Massive expansion of Ubiquitination-related gene families within the Chlamydiae.</title>
        <authorList>
            <person name="Domman D."/>
            <person name="Collingro A."/>
            <person name="Lagkouvardos I."/>
            <person name="Gehre L."/>
            <person name="Weinmaier T."/>
            <person name="Rattei T."/>
            <person name="Subtil A."/>
            <person name="Horn M."/>
        </authorList>
    </citation>
    <scope>NUCLEOTIDE SEQUENCE [LARGE SCALE GENOMIC DNA]</scope>
    <source>
        <strain evidence="1 2">EI2</strain>
    </source>
</reference>
<gene>
    <name evidence="1" type="ORF">DB44_GT00020</name>
</gene>
<evidence type="ECO:0000313" key="2">
    <source>
        <dbReference type="Proteomes" id="UP000031465"/>
    </source>
</evidence>
<dbReference type="EMBL" id="JSAN01000162">
    <property type="protein sequence ID" value="KIC70668.1"/>
    <property type="molecule type" value="Genomic_DNA"/>
</dbReference>
<dbReference type="PATRIC" id="fig|362787.3.peg.2124"/>
<dbReference type="AlphaFoldDB" id="A0A0C1H6Y7"/>
<dbReference type="Proteomes" id="UP000031465">
    <property type="component" value="Unassembled WGS sequence"/>
</dbReference>
<protein>
    <submittedName>
        <fullName evidence="1">Uncharacterized protein</fullName>
    </submittedName>
</protein>
<sequence length="74" mass="7494">MEGEEPVGERGDVALCYGGRGEADKAGVKGSTEGEVVGGICLIENVVGSGGRCDGVGRRIGKLQALDEEAVEAM</sequence>
<comment type="caution">
    <text evidence="1">The sequence shown here is derived from an EMBL/GenBank/DDBJ whole genome shotgun (WGS) entry which is preliminary data.</text>
</comment>
<evidence type="ECO:0000313" key="1">
    <source>
        <dbReference type="EMBL" id="KIC70668.1"/>
    </source>
</evidence>
<organism evidence="1 2">
    <name type="scientific">Candidatus Protochlamydia amoebophila</name>
    <dbReference type="NCBI Taxonomy" id="362787"/>
    <lineage>
        <taxon>Bacteria</taxon>
        <taxon>Pseudomonadati</taxon>
        <taxon>Chlamydiota</taxon>
        <taxon>Chlamydiia</taxon>
        <taxon>Parachlamydiales</taxon>
        <taxon>Parachlamydiaceae</taxon>
        <taxon>Candidatus Protochlamydia</taxon>
    </lineage>
</organism>